<reference evidence="3 4" key="1">
    <citation type="journal article" date="2014" name="Genome Announc.">
        <title>Genome Sequence and Methylome of Soil Bacterium Gemmatirosa kalamazoonensis KBS708T, a Member of the Rarely Cultivated Gemmatimonadetes Phylum.</title>
        <authorList>
            <person name="Debruyn J.M."/>
            <person name="Radosevich M."/>
            <person name="Wommack K.E."/>
            <person name="Polson S.W."/>
            <person name="Hauser L.J."/>
            <person name="Fawaz M.N."/>
            <person name="Korlach J."/>
            <person name="Tsai Y.C."/>
        </authorList>
    </citation>
    <scope>NUCLEOTIDE SEQUENCE [LARGE SCALE GENOMIC DNA]</scope>
    <source>
        <strain evidence="3 4">KBS708</strain>
    </source>
</reference>
<dbReference type="HOGENOM" id="CLU_037716_0_0_0"/>
<name>W0RJD4_9BACT</name>
<dbReference type="OrthoDB" id="9812120at2"/>
<dbReference type="Proteomes" id="UP000019151">
    <property type="component" value="Chromosome"/>
</dbReference>
<feature type="chain" id="PRO_5004794472" description="Lipoprotein" evidence="2">
    <location>
        <begin position="24"/>
        <end position="396"/>
    </location>
</feature>
<sequence length="396" mass="42613">MQGTSVTHRVLLAASLAALAACASETTKQGTAAPQVGATGGDSAAVASTATASTATASGGDVAASATPVDSAAATTSPTTTSPTTTTGADSAIKVVPFGIPGRKKVDLSSAASAVRLGLSKEPTWPKGPTPLPGALLPGHRIVAYYGNPHSKKMGVIGEYPEQQMLSMLDRTVAEWRAADPSVQTIPAIHLVAVVAQGAPGPDGGWRRRESPEMIERTYNWAKSRKGLLFVDIQGGHSTLQAELPLLLKYLERPDVHLGIDPEFYMHHAKEGVRPSVKVGQMLASDVNYVIQTLDKLVADKKLPPKILIVHRFRRDMVPDAESIRPTPRVQVVMDMDGWGPPWLKYDSYRDYIVTHPVQFTGFKLFYHNDTKAGDALLTPKEVLQLRPRPLYIQYQ</sequence>
<dbReference type="KEGG" id="gba:J421_1996"/>
<dbReference type="RefSeq" id="WP_025411030.1">
    <property type="nucleotide sequence ID" value="NZ_CP007128.1"/>
</dbReference>
<protein>
    <recommendedName>
        <fullName evidence="5">Lipoprotein</fullName>
    </recommendedName>
</protein>
<evidence type="ECO:0000256" key="2">
    <source>
        <dbReference type="SAM" id="SignalP"/>
    </source>
</evidence>
<keyword evidence="4" id="KW-1185">Reference proteome</keyword>
<evidence type="ECO:0000256" key="1">
    <source>
        <dbReference type="SAM" id="MobiDB-lite"/>
    </source>
</evidence>
<keyword evidence="2" id="KW-0732">Signal</keyword>
<dbReference type="AlphaFoldDB" id="W0RJD4"/>
<organism evidence="3 4">
    <name type="scientific">Gemmatirosa kalamazoonensis</name>
    <dbReference type="NCBI Taxonomy" id="861299"/>
    <lineage>
        <taxon>Bacteria</taxon>
        <taxon>Pseudomonadati</taxon>
        <taxon>Gemmatimonadota</taxon>
        <taxon>Gemmatimonadia</taxon>
        <taxon>Gemmatimonadales</taxon>
        <taxon>Gemmatimonadaceae</taxon>
        <taxon>Gemmatirosa</taxon>
    </lineage>
</organism>
<dbReference type="InParanoid" id="W0RJD4"/>
<evidence type="ECO:0000313" key="3">
    <source>
        <dbReference type="EMBL" id="AHG89533.1"/>
    </source>
</evidence>
<evidence type="ECO:0000313" key="4">
    <source>
        <dbReference type="Proteomes" id="UP000019151"/>
    </source>
</evidence>
<feature type="signal peptide" evidence="2">
    <location>
        <begin position="1"/>
        <end position="23"/>
    </location>
</feature>
<dbReference type="eggNOG" id="COG3266">
    <property type="taxonomic scope" value="Bacteria"/>
</dbReference>
<feature type="region of interest" description="Disordered" evidence="1">
    <location>
        <begin position="56"/>
        <end position="88"/>
    </location>
</feature>
<gene>
    <name evidence="3" type="ORF">J421_1996</name>
</gene>
<evidence type="ECO:0008006" key="5">
    <source>
        <dbReference type="Google" id="ProtNLM"/>
    </source>
</evidence>
<accession>W0RJD4</accession>
<dbReference type="STRING" id="861299.J421_1996"/>
<dbReference type="EMBL" id="CP007128">
    <property type="protein sequence ID" value="AHG89533.1"/>
    <property type="molecule type" value="Genomic_DNA"/>
</dbReference>
<dbReference type="PATRIC" id="fig|861299.3.peg.2031"/>
<proteinExistence type="predicted"/>